<dbReference type="InterPro" id="IPR000547">
    <property type="entry name" value="Clathrin_H-chain/VPS_repeat"/>
</dbReference>
<protein>
    <submittedName>
        <fullName evidence="3">Uncharacterized protein</fullName>
    </submittedName>
</protein>
<dbReference type="PANTHER" id="PTHR10292:SF34">
    <property type="entry name" value="CLATHRIN HEAVY CHAIN 1-RELATED"/>
    <property type="match status" value="1"/>
</dbReference>
<proteinExistence type="predicted"/>
<dbReference type="GO" id="GO:0032051">
    <property type="term" value="F:clathrin light chain binding"/>
    <property type="evidence" value="ECO:0007669"/>
    <property type="project" value="TreeGrafter"/>
</dbReference>
<gene>
    <name evidence="3" type="ORF">PVL29_026028</name>
</gene>
<keyword evidence="4" id="KW-1185">Reference proteome</keyword>
<accession>A0AA39D824</accession>
<evidence type="ECO:0000313" key="3">
    <source>
        <dbReference type="EMBL" id="KAJ9672637.1"/>
    </source>
</evidence>
<name>A0AA39D824_VITRO</name>
<evidence type="ECO:0000256" key="1">
    <source>
        <dbReference type="PROSITE-ProRule" id="PRU01006"/>
    </source>
</evidence>
<dbReference type="EMBL" id="JARBHA010000019">
    <property type="protein sequence ID" value="KAJ9672637.1"/>
    <property type="molecule type" value="Genomic_DNA"/>
</dbReference>
<evidence type="ECO:0000256" key="2">
    <source>
        <dbReference type="SAM" id="MobiDB-lite"/>
    </source>
</evidence>
<evidence type="ECO:0000313" key="4">
    <source>
        <dbReference type="Proteomes" id="UP001168098"/>
    </source>
</evidence>
<dbReference type="GO" id="GO:0009507">
    <property type="term" value="C:chloroplast"/>
    <property type="evidence" value="ECO:0007669"/>
    <property type="project" value="TreeGrafter"/>
</dbReference>
<dbReference type="GO" id="GO:0009506">
    <property type="term" value="C:plasmodesma"/>
    <property type="evidence" value="ECO:0007669"/>
    <property type="project" value="TreeGrafter"/>
</dbReference>
<dbReference type="GO" id="GO:0005794">
    <property type="term" value="C:Golgi apparatus"/>
    <property type="evidence" value="ECO:0007669"/>
    <property type="project" value="TreeGrafter"/>
</dbReference>
<dbReference type="InterPro" id="IPR055358">
    <property type="entry name" value="CHCR"/>
</dbReference>
<feature type="repeat" description="CHCR" evidence="1">
    <location>
        <begin position="136"/>
        <end position="242"/>
    </location>
</feature>
<dbReference type="SUPFAM" id="SSF48371">
    <property type="entry name" value="ARM repeat"/>
    <property type="match status" value="1"/>
</dbReference>
<sequence length="242" mass="27350">MASCMAKLLRQAGKGTAPLTAAANTQHLHDFDPPSPCSQGSPEHPNACRAESEPTKLLRALEVMGKDSTVIAESFTSLFASLRLALSEVTGGYVDHMRCFSDITGHVAVKVADVELYYKAVHFYLQKHPDLISDPPKVLALRVDHTRVVDIMRKASHLHLVKPYIVAVQSNNVSAVNGVLNRIYVEEEDYDRLRESIDMHDNFDQIDLARKIEKHELLEMRCVAAYIYQKAGRWKQRKLNWR</sequence>
<dbReference type="Gene3D" id="1.25.40.10">
    <property type="entry name" value="Tetratricopeptide repeat domain"/>
    <property type="match status" value="1"/>
</dbReference>
<reference evidence="3 4" key="1">
    <citation type="journal article" date="2023" name="BMC Biotechnol.">
        <title>Vitis rotundifolia cv Carlos genome sequencing.</title>
        <authorList>
            <person name="Huff M."/>
            <person name="Hulse-Kemp A."/>
            <person name="Scheffler B."/>
            <person name="Youngblood R."/>
            <person name="Simpson S."/>
            <person name="Babiker E."/>
            <person name="Staton M."/>
        </authorList>
    </citation>
    <scope>NUCLEOTIDE SEQUENCE [LARGE SCALE GENOMIC DNA]</scope>
    <source>
        <tissue evidence="3">Leaf</tissue>
    </source>
</reference>
<dbReference type="AlphaFoldDB" id="A0AA39D824"/>
<dbReference type="Pfam" id="PF00637">
    <property type="entry name" value="Clathrin"/>
    <property type="match status" value="1"/>
</dbReference>
<dbReference type="PROSITE" id="PS50236">
    <property type="entry name" value="CHCR"/>
    <property type="match status" value="1"/>
</dbReference>
<dbReference type="GO" id="GO:0005886">
    <property type="term" value="C:plasma membrane"/>
    <property type="evidence" value="ECO:0007669"/>
    <property type="project" value="TreeGrafter"/>
</dbReference>
<organism evidence="3 4">
    <name type="scientific">Vitis rotundifolia</name>
    <name type="common">Muscadine grape</name>
    <dbReference type="NCBI Taxonomy" id="103349"/>
    <lineage>
        <taxon>Eukaryota</taxon>
        <taxon>Viridiplantae</taxon>
        <taxon>Streptophyta</taxon>
        <taxon>Embryophyta</taxon>
        <taxon>Tracheophyta</taxon>
        <taxon>Spermatophyta</taxon>
        <taxon>Magnoliopsida</taxon>
        <taxon>eudicotyledons</taxon>
        <taxon>Gunneridae</taxon>
        <taxon>Pentapetalae</taxon>
        <taxon>rosids</taxon>
        <taxon>Vitales</taxon>
        <taxon>Vitaceae</taxon>
        <taxon>Viteae</taxon>
        <taxon>Vitis</taxon>
    </lineage>
</organism>
<dbReference type="GO" id="GO:0006886">
    <property type="term" value="P:intracellular protein transport"/>
    <property type="evidence" value="ECO:0007669"/>
    <property type="project" value="UniProtKB-UniRule"/>
</dbReference>
<dbReference type="GO" id="GO:0006898">
    <property type="term" value="P:receptor-mediated endocytosis"/>
    <property type="evidence" value="ECO:0007669"/>
    <property type="project" value="TreeGrafter"/>
</dbReference>
<dbReference type="GO" id="GO:0071439">
    <property type="term" value="C:clathrin complex"/>
    <property type="evidence" value="ECO:0007669"/>
    <property type="project" value="TreeGrafter"/>
</dbReference>
<dbReference type="PANTHER" id="PTHR10292">
    <property type="entry name" value="CLATHRIN HEAVY CHAIN RELATED"/>
    <property type="match status" value="1"/>
</dbReference>
<comment type="caution">
    <text evidence="3">The sequence shown here is derived from an EMBL/GenBank/DDBJ whole genome shotgun (WGS) entry which is preliminary data.</text>
</comment>
<dbReference type="Proteomes" id="UP001168098">
    <property type="component" value="Unassembled WGS sequence"/>
</dbReference>
<feature type="region of interest" description="Disordered" evidence="2">
    <location>
        <begin position="28"/>
        <end position="49"/>
    </location>
</feature>
<dbReference type="InterPro" id="IPR016024">
    <property type="entry name" value="ARM-type_fold"/>
</dbReference>
<dbReference type="InterPro" id="IPR011990">
    <property type="entry name" value="TPR-like_helical_dom_sf"/>
</dbReference>